<dbReference type="GO" id="GO:0022625">
    <property type="term" value="C:cytosolic large ribosomal subunit"/>
    <property type="evidence" value="ECO:0007669"/>
    <property type="project" value="TreeGrafter"/>
</dbReference>
<accession>L9KMU1</accession>
<dbReference type="STRING" id="246437.L9KMU1"/>
<gene>
    <name evidence="5" type="ORF">TREES_T100018753</name>
</gene>
<evidence type="ECO:0000256" key="1">
    <source>
        <dbReference type="ARBA" id="ARBA00008431"/>
    </source>
</evidence>
<keyword evidence="6" id="KW-1185">Reference proteome</keyword>
<proteinExistence type="inferred from homology"/>
<dbReference type="InterPro" id="IPR036351">
    <property type="entry name" value="Ribosomal_eL32_sf"/>
</dbReference>
<dbReference type="Proteomes" id="UP000011518">
    <property type="component" value="Unassembled WGS sequence"/>
</dbReference>
<dbReference type="InterPro" id="IPR001515">
    <property type="entry name" value="Ribosomal_eL32"/>
</dbReference>
<keyword evidence="3" id="KW-0687">Ribonucleoprotein</keyword>
<evidence type="ECO:0000256" key="2">
    <source>
        <dbReference type="ARBA" id="ARBA00022980"/>
    </source>
</evidence>
<evidence type="ECO:0000313" key="6">
    <source>
        <dbReference type="Proteomes" id="UP000011518"/>
    </source>
</evidence>
<evidence type="ECO:0000256" key="4">
    <source>
        <dbReference type="ARBA" id="ARBA00035335"/>
    </source>
</evidence>
<dbReference type="SMART" id="SM01393">
    <property type="entry name" value="Ribosomal_L32e"/>
    <property type="match status" value="1"/>
</dbReference>
<dbReference type="PANTHER" id="PTHR23413:SF1">
    <property type="entry name" value="RIBOSOMAL PROTEIN L32"/>
    <property type="match status" value="1"/>
</dbReference>
<dbReference type="PANTHER" id="PTHR23413">
    <property type="entry name" value="60S RIBOSOMAL PROTEIN L32 AND DNA-DIRECTED RNA POLYMERASE II, SUBUNIT N"/>
    <property type="match status" value="1"/>
</dbReference>
<sequence length="109" mass="12510">MLAACGGGSYFLRGSWLPSDLVKPKSLKRTKKFIQHQSDCCIKIKGNWQIPRDIDYRELEVLLMSNQSYCAEVAHNDSSRNRKVIVERAAQLAIRPQSQHQLLHSEENE</sequence>
<evidence type="ECO:0000256" key="3">
    <source>
        <dbReference type="ARBA" id="ARBA00023274"/>
    </source>
</evidence>
<evidence type="ECO:0000313" key="5">
    <source>
        <dbReference type="EMBL" id="ELW62462.1"/>
    </source>
</evidence>
<dbReference type="SUPFAM" id="SSF52042">
    <property type="entry name" value="Ribosomal protein L32e"/>
    <property type="match status" value="1"/>
</dbReference>
<dbReference type="AlphaFoldDB" id="L9KMU1"/>
<comment type="similarity">
    <text evidence="1">Belongs to the eukaryotic ribosomal protein eL32 family.</text>
</comment>
<dbReference type="InParanoid" id="L9KMU1"/>
<organism evidence="5 6">
    <name type="scientific">Tupaia chinensis</name>
    <name type="common">Chinese tree shrew</name>
    <name type="synonym">Tupaia belangeri chinensis</name>
    <dbReference type="NCBI Taxonomy" id="246437"/>
    <lineage>
        <taxon>Eukaryota</taxon>
        <taxon>Metazoa</taxon>
        <taxon>Chordata</taxon>
        <taxon>Craniata</taxon>
        <taxon>Vertebrata</taxon>
        <taxon>Euteleostomi</taxon>
        <taxon>Mammalia</taxon>
        <taxon>Eutheria</taxon>
        <taxon>Euarchontoglires</taxon>
        <taxon>Scandentia</taxon>
        <taxon>Tupaiidae</taxon>
        <taxon>Tupaia</taxon>
    </lineage>
</organism>
<reference evidence="6" key="1">
    <citation type="submission" date="2012-07" db="EMBL/GenBank/DDBJ databases">
        <title>Genome of the Chinese tree shrew, a rising model animal genetically related to primates.</title>
        <authorList>
            <person name="Zhang G."/>
            <person name="Fan Y."/>
            <person name="Yao Y."/>
            <person name="Huang Z."/>
        </authorList>
    </citation>
    <scope>NUCLEOTIDE SEQUENCE [LARGE SCALE GENOMIC DNA]</scope>
</reference>
<name>L9KMU1_TUPCH</name>
<reference evidence="6" key="2">
    <citation type="journal article" date="2013" name="Nat. Commun.">
        <title>Genome of the Chinese tree shrew.</title>
        <authorList>
            <person name="Fan Y."/>
            <person name="Huang Z.Y."/>
            <person name="Cao C.C."/>
            <person name="Chen C.S."/>
            <person name="Chen Y.X."/>
            <person name="Fan D.D."/>
            <person name="He J."/>
            <person name="Hou H.L."/>
            <person name="Hu L."/>
            <person name="Hu X.T."/>
            <person name="Jiang X.T."/>
            <person name="Lai R."/>
            <person name="Lang Y.S."/>
            <person name="Liang B."/>
            <person name="Liao S.G."/>
            <person name="Mu D."/>
            <person name="Ma Y.Y."/>
            <person name="Niu Y.Y."/>
            <person name="Sun X.Q."/>
            <person name="Xia J.Q."/>
            <person name="Xiao J."/>
            <person name="Xiong Z.Q."/>
            <person name="Xu L."/>
            <person name="Yang L."/>
            <person name="Zhang Y."/>
            <person name="Zhao W."/>
            <person name="Zhao X.D."/>
            <person name="Zheng Y.T."/>
            <person name="Zhou J.M."/>
            <person name="Zhu Y.B."/>
            <person name="Zhang G.J."/>
            <person name="Wang J."/>
            <person name="Yao Y.G."/>
        </authorList>
    </citation>
    <scope>NUCLEOTIDE SEQUENCE [LARGE SCALE GENOMIC DNA]</scope>
</reference>
<dbReference type="GO" id="GO:0006412">
    <property type="term" value="P:translation"/>
    <property type="evidence" value="ECO:0007669"/>
    <property type="project" value="InterPro"/>
</dbReference>
<dbReference type="Pfam" id="PF01655">
    <property type="entry name" value="Ribosomal_L32e"/>
    <property type="match status" value="1"/>
</dbReference>
<dbReference type="EMBL" id="KB320814">
    <property type="protein sequence ID" value="ELW62462.1"/>
    <property type="molecule type" value="Genomic_DNA"/>
</dbReference>
<protein>
    <recommendedName>
        <fullName evidence="4">60S ribosomal protein L32</fullName>
    </recommendedName>
</protein>
<keyword evidence="2 5" id="KW-0689">Ribosomal protein</keyword>
<dbReference type="GO" id="GO:0003735">
    <property type="term" value="F:structural constituent of ribosome"/>
    <property type="evidence" value="ECO:0007669"/>
    <property type="project" value="InterPro"/>
</dbReference>